<feature type="repeat" description="ANK" evidence="13">
    <location>
        <begin position="231"/>
        <end position="263"/>
    </location>
</feature>
<dbReference type="Pfam" id="PF12796">
    <property type="entry name" value="Ank_2"/>
    <property type="match status" value="2"/>
</dbReference>
<dbReference type="InParanoid" id="L5KJT0"/>
<dbReference type="GO" id="GO:0042981">
    <property type="term" value="P:regulation of apoptotic process"/>
    <property type="evidence" value="ECO:0007669"/>
    <property type="project" value="TreeGrafter"/>
</dbReference>
<gene>
    <name evidence="15" type="ORF">PAL_GLEAN10008991</name>
</gene>
<dbReference type="eggNOG" id="KOG0504">
    <property type="taxonomic scope" value="Eukaryota"/>
</dbReference>
<evidence type="ECO:0000256" key="4">
    <source>
        <dbReference type="ARBA" id="ARBA00022490"/>
    </source>
</evidence>
<proteinExistence type="predicted"/>
<dbReference type="SMART" id="SM00248">
    <property type="entry name" value="ANK"/>
    <property type="match status" value="6"/>
</dbReference>
<comment type="function">
    <text evidence="11">Through the activation of JUN and AP-1-mediated transcription, may regulate apoptosis.</text>
</comment>
<evidence type="ECO:0000256" key="13">
    <source>
        <dbReference type="PROSITE-ProRule" id="PRU00023"/>
    </source>
</evidence>
<dbReference type="InterPro" id="IPR002110">
    <property type="entry name" value="Ankyrin_rpt"/>
</dbReference>
<evidence type="ECO:0000256" key="5">
    <source>
        <dbReference type="ARBA" id="ARBA00022737"/>
    </source>
</evidence>
<dbReference type="PROSITE" id="PS50088">
    <property type="entry name" value="ANK_REPEAT"/>
    <property type="match status" value="5"/>
</dbReference>
<comment type="subcellular location">
    <subcellularLocation>
        <location evidence="1">Cytoplasm</location>
        <location evidence="1">Cytoskeleton</location>
        <location evidence="1">Cilium basal body</location>
    </subcellularLocation>
    <subcellularLocation>
        <location evidence="3">Cytoplasm</location>
        <location evidence="3">Cytosol</location>
    </subcellularLocation>
    <subcellularLocation>
        <location evidence="2">Nucleus</location>
    </subcellularLocation>
</comment>
<dbReference type="PRINTS" id="PR01415">
    <property type="entry name" value="ANKYRIN"/>
</dbReference>
<keyword evidence="9" id="KW-0539">Nucleus</keyword>
<dbReference type="Gene3D" id="1.25.40.20">
    <property type="entry name" value="Ankyrin repeat-containing domain"/>
    <property type="match status" value="2"/>
</dbReference>
<reference evidence="16" key="1">
    <citation type="journal article" date="2013" name="Science">
        <title>Comparative analysis of bat genomes provides insight into the evolution of flight and immunity.</title>
        <authorList>
            <person name="Zhang G."/>
            <person name="Cowled C."/>
            <person name="Shi Z."/>
            <person name="Huang Z."/>
            <person name="Bishop-Lilly K.A."/>
            <person name="Fang X."/>
            <person name="Wynne J.W."/>
            <person name="Xiong Z."/>
            <person name="Baker M.L."/>
            <person name="Zhao W."/>
            <person name="Tachedjian M."/>
            <person name="Zhu Y."/>
            <person name="Zhou P."/>
            <person name="Jiang X."/>
            <person name="Ng J."/>
            <person name="Yang L."/>
            <person name="Wu L."/>
            <person name="Xiao J."/>
            <person name="Feng Y."/>
            <person name="Chen Y."/>
            <person name="Sun X."/>
            <person name="Zhang Y."/>
            <person name="Marsh G.A."/>
            <person name="Crameri G."/>
            <person name="Broder C.C."/>
            <person name="Frey K.G."/>
            <person name="Wang L.F."/>
            <person name="Wang J."/>
        </authorList>
    </citation>
    <scope>NUCLEOTIDE SEQUENCE [LARGE SCALE GENOMIC DNA]</scope>
</reference>
<evidence type="ECO:0000256" key="1">
    <source>
        <dbReference type="ARBA" id="ARBA00004120"/>
    </source>
</evidence>
<dbReference type="GO" id="GO:0005634">
    <property type="term" value="C:nucleus"/>
    <property type="evidence" value="ECO:0007669"/>
    <property type="project" value="UniProtKB-SubCell"/>
</dbReference>
<feature type="repeat" description="ANK" evidence="13">
    <location>
        <begin position="297"/>
        <end position="329"/>
    </location>
</feature>
<dbReference type="CDD" id="cd00063">
    <property type="entry name" value="FN3"/>
    <property type="match status" value="1"/>
</dbReference>
<dbReference type="SUPFAM" id="SSF49265">
    <property type="entry name" value="Fibronectin type III"/>
    <property type="match status" value="1"/>
</dbReference>
<dbReference type="FunFam" id="2.60.40.10:FF:000598">
    <property type="entry name" value="Fibronectin type 3 and ankyrin repeat domains protein 1"/>
    <property type="match status" value="1"/>
</dbReference>
<evidence type="ECO:0000259" key="14">
    <source>
        <dbReference type="PROSITE" id="PS50853"/>
    </source>
</evidence>
<feature type="repeat" description="ANK" evidence="13">
    <location>
        <begin position="264"/>
        <end position="296"/>
    </location>
</feature>
<dbReference type="STRING" id="9402.L5KJT0"/>
<dbReference type="PROSITE" id="PS50297">
    <property type="entry name" value="ANK_REP_REGION"/>
    <property type="match status" value="4"/>
</dbReference>
<feature type="repeat" description="ANK" evidence="13">
    <location>
        <begin position="331"/>
        <end position="364"/>
    </location>
</feature>
<accession>L5KJT0</accession>
<evidence type="ECO:0000256" key="11">
    <source>
        <dbReference type="ARBA" id="ARBA00053760"/>
    </source>
</evidence>
<dbReference type="FunCoup" id="L5KJT0">
    <property type="interactions" value="185"/>
</dbReference>
<evidence type="ECO:0000313" key="15">
    <source>
        <dbReference type="EMBL" id="ELK11830.1"/>
    </source>
</evidence>
<organism evidence="15 16">
    <name type="scientific">Pteropus alecto</name>
    <name type="common">Black flying fox</name>
    <dbReference type="NCBI Taxonomy" id="9402"/>
    <lineage>
        <taxon>Eukaryota</taxon>
        <taxon>Metazoa</taxon>
        <taxon>Chordata</taxon>
        <taxon>Craniata</taxon>
        <taxon>Vertebrata</taxon>
        <taxon>Euteleostomi</taxon>
        <taxon>Mammalia</taxon>
        <taxon>Eutheria</taxon>
        <taxon>Laurasiatheria</taxon>
        <taxon>Chiroptera</taxon>
        <taxon>Yinpterochiroptera</taxon>
        <taxon>Pteropodoidea</taxon>
        <taxon>Pteropodidae</taxon>
        <taxon>Pteropodinae</taxon>
        <taxon>Pteropus</taxon>
    </lineage>
</organism>
<dbReference type="Gene3D" id="2.60.40.10">
    <property type="entry name" value="Immunoglobulins"/>
    <property type="match status" value="1"/>
</dbReference>
<dbReference type="AlphaFoldDB" id="L5KJT0"/>
<keyword evidence="10" id="KW-0966">Cell projection</keyword>
<sequence length="483" mass="52959">MWASQLPHGLLLSGAALPHILGSYRSFRLKAYLWDLNVKEIRGGLSSGPGAGKTGHPVFLGAGAVLQGGRGSGRSAAWDTGISGPFSPDNQHEITPFSKPHPPVVGKVTHHSIELYWDLEKKAKRHGPQDQWFRFSIEEEDPKVHTYGLIYTGYATKHVVEGLEPRTLYRFRLKVTSPSGEYEYSPVVSVSTTREPISSEHFHRAVNVNDEDLLVRILQGGNVKVDVPNKFGFTALMVAAQKGYSRLVKILISNGTDVNLKNGSGKDSLMLACYAGHLDVVKYLRRHGASWETRDLGGCTALHWAADGGHCDVIKWMIKDGCEVDAVDTGSSWTPLMRVSAVSGNQKAASLLIEAGANVNVKDKDGKTPLMVAVLNNHEELVQLLLEKGADASVKNEFGKGVLEMARVFDRQGRLGEVQSVRTDLSETVFAHTSVLTRDRLAGRFAKERRVEFCLLSRKGFDADHADQRQGGINRGEVYRLGA</sequence>
<evidence type="ECO:0000256" key="10">
    <source>
        <dbReference type="ARBA" id="ARBA00023273"/>
    </source>
</evidence>
<protein>
    <submittedName>
        <fullName evidence="15">Fibronectin type 3 and ankyrin repeat domains protein 1</fullName>
    </submittedName>
</protein>
<dbReference type="PANTHER" id="PTHR24183">
    <property type="entry name" value="FIBRONECTIN TYPE 3 AND ANKYRIN REPEAT DOMAINS PROTEIN 1"/>
    <property type="match status" value="1"/>
</dbReference>
<feature type="domain" description="Fibronectin type-III" evidence="14">
    <location>
        <begin position="99"/>
        <end position="196"/>
    </location>
</feature>
<dbReference type="PROSITE" id="PS50853">
    <property type="entry name" value="FN3"/>
    <property type="match status" value="1"/>
</dbReference>
<dbReference type="Proteomes" id="UP000010552">
    <property type="component" value="Unassembled WGS sequence"/>
</dbReference>
<keyword evidence="7 13" id="KW-0040">ANK repeat</keyword>
<dbReference type="GO" id="GO:0005829">
    <property type="term" value="C:cytosol"/>
    <property type="evidence" value="ECO:0007669"/>
    <property type="project" value="UniProtKB-SubCell"/>
</dbReference>
<dbReference type="InterPro" id="IPR013783">
    <property type="entry name" value="Ig-like_fold"/>
</dbReference>
<evidence type="ECO:0000256" key="2">
    <source>
        <dbReference type="ARBA" id="ARBA00004123"/>
    </source>
</evidence>
<dbReference type="InterPro" id="IPR003961">
    <property type="entry name" value="FN3_dom"/>
</dbReference>
<keyword evidence="8" id="KW-0206">Cytoskeleton</keyword>
<evidence type="ECO:0000256" key="6">
    <source>
        <dbReference type="ARBA" id="ARBA00022843"/>
    </source>
</evidence>
<keyword evidence="4" id="KW-0963">Cytoplasm</keyword>
<dbReference type="SUPFAM" id="SSF48403">
    <property type="entry name" value="Ankyrin repeat"/>
    <property type="match status" value="1"/>
</dbReference>
<dbReference type="EMBL" id="KB030668">
    <property type="protein sequence ID" value="ELK11830.1"/>
    <property type="molecule type" value="Genomic_DNA"/>
</dbReference>
<comment type="subunit">
    <text evidence="12">Interacts with COPS5; regulates the phosphorylation of JUN and the transcriptional activity of AP-1. Interacts with RYBP; may prevent the ubiquitin-mediated proteasomal degradation of FANK1.</text>
</comment>
<evidence type="ECO:0000256" key="7">
    <source>
        <dbReference type="ARBA" id="ARBA00023043"/>
    </source>
</evidence>
<dbReference type="InterPro" id="IPR036770">
    <property type="entry name" value="Ankyrin_rpt-contain_sf"/>
</dbReference>
<feature type="repeat" description="ANK" evidence="13">
    <location>
        <begin position="365"/>
        <end position="397"/>
    </location>
</feature>
<dbReference type="InterPro" id="IPR036116">
    <property type="entry name" value="FN3_sf"/>
</dbReference>
<evidence type="ECO:0000256" key="12">
    <source>
        <dbReference type="ARBA" id="ARBA00061712"/>
    </source>
</evidence>
<dbReference type="PANTHER" id="PTHR24183:SF1">
    <property type="entry name" value="FIBRONECTIN TYPE 3 AND ANKYRIN REPEAT DOMAINS PROTEIN 1"/>
    <property type="match status" value="1"/>
</dbReference>
<evidence type="ECO:0000256" key="8">
    <source>
        <dbReference type="ARBA" id="ARBA00023212"/>
    </source>
</evidence>
<evidence type="ECO:0000256" key="3">
    <source>
        <dbReference type="ARBA" id="ARBA00004514"/>
    </source>
</evidence>
<keyword evidence="5" id="KW-0677">Repeat</keyword>
<dbReference type="FunFam" id="1.25.40.20:FF:000129">
    <property type="entry name" value="Fibronectin type 3 and ankyrin repeat domains 1 protein"/>
    <property type="match status" value="1"/>
</dbReference>
<name>L5KJT0_PTEAL</name>
<evidence type="ECO:0000313" key="16">
    <source>
        <dbReference type="Proteomes" id="UP000010552"/>
    </source>
</evidence>
<keyword evidence="6" id="KW-0832">Ubl conjugation</keyword>
<keyword evidence="16" id="KW-1185">Reference proteome</keyword>
<evidence type="ECO:0000256" key="9">
    <source>
        <dbReference type="ARBA" id="ARBA00023242"/>
    </source>
</evidence>